<organism evidence="8 9">
    <name type="scientific">Fodinibius salipaludis</name>
    <dbReference type="NCBI Taxonomy" id="2032627"/>
    <lineage>
        <taxon>Bacteria</taxon>
        <taxon>Pseudomonadati</taxon>
        <taxon>Balneolota</taxon>
        <taxon>Balneolia</taxon>
        <taxon>Balneolales</taxon>
        <taxon>Balneolaceae</taxon>
        <taxon>Fodinibius</taxon>
    </lineage>
</organism>
<evidence type="ECO:0000313" key="8">
    <source>
        <dbReference type="EMBL" id="PAU93471.1"/>
    </source>
</evidence>
<sequence>MKVSKYLLLAVLVLPLALAGCRGGKFQSQPVHPNMNMDQQKRFEAQEKNEFFSDNRAMRKPVEGTIARDNLKEDKALYQGINEDSSFVDQIPVDVTKSFIYRGKDQYEVFCTPCHGIAGDGNGIIMANNYGYVPAPSFHLERLRNQSDGYLYSAIANGIRNMPSYATQIPVKDRWAIVAYVRALQKSQNVSEDEIQEYDVDLAALEEDYQEKLAAQQAKEEAQAGGDGGEVSVERGKTIAQNNGCMTCHSTDGSKLVGPTWQNLYGSERTFDDGSTATANEEYLKESIVEPSAKVVEGYPPSMVSYDFLSDSEINSLVEYIKSLSENAE</sequence>
<comment type="caution">
    <text evidence="8">The sequence shown here is derived from an EMBL/GenBank/DDBJ whole genome shotgun (WGS) entry which is preliminary data.</text>
</comment>
<evidence type="ECO:0000256" key="2">
    <source>
        <dbReference type="ARBA" id="ARBA00022723"/>
    </source>
</evidence>
<proteinExistence type="predicted"/>
<evidence type="ECO:0000256" key="1">
    <source>
        <dbReference type="ARBA" id="ARBA00022617"/>
    </source>
</evidence>
<dbReference type="PROSITE" id="PS51257">
    <property type="entry name" value="PROKAR_LIPOPROTEIN"/>
    <property type="match status" value="1"/>
</dbReference>
<evidence type="ECO:0000256" key="5">
    <source>
        <dbReference type="SAM" id="Coils"/>
    </source>
</evidence>
<feature type="signal peptide" evidence="6">
    <location>
        <begin position="1"/>
        <end position="19"/>
    </location>
</feature>
<dbReference type="GO" id="GO:0046872">
    <property type="term" value="F:metal ion binding"/>
    <property type="evidence" value="ECO:0007669"/>
    <property type="project" value="UniProtKB-KW"/>
</dbReference>
<dbReference type="GO" id="GO:0009055">
    <property type="term" value="F:electron transfer activity"/>
    <property type="evidence" value="ECO:0007669"/>
    <property type="project" value="InterPro"/>
</dbReference>
<dbReference type="InterPro" id="IPR009056">
    <property type="entry name" value="Cyt_c-like_dom"/>
</dbReference>
<reference evidence="8 9" key="1">
    <citation type="submission" date="2017-08" db="EMBL/GenBank/DDBJ databases">
        <title>Aliifodinibius alkalisoli sp. nov., isolated from saline alkaline soil.</title>
        <authorList>
            <person name="Liu D."/>
            <person name="Zhang G."/>
        </authorList>
    </citation>
    <scope>NUCLEOTIDE SEQUENCE [LARGE SCALE GENOMIC DNA]</scope>
    <source>
        <strain evidence="8 9">WN023</strain>
    </source>
</reference>
<evidence type="ECO:0000256" key="3">
    <source>
        <dbReference type="ARBA" id="ARBA00023004"/>
    </source>
</evidence>
<dbReference type="PANTHER" id="PTHR40394:SF2">
    <property type="entry name" value="QUINOL:CYTOCHROME C OXIDOREDUCTASE MEMBRANE PROTEIN"/>
    <property type="match status" value="1"/>
</dbReference>
<dbReference type="AlphaFoldDB" id="A0A2A2G763"/>
<accession>A0A2A2G763</accession>
<dbReference type="SUPFAM" id="SSF46626">
    <property type="entry name" value="Cytochrome c"/>
    <property type="match status" value="2"/>
</dbReference>
<feature type="domain" description="Cytochrome c" evidence="7">
    <location>
        <begin position="231"/>
        <end position="325"/>
    </location>
</feature>
<dbReference type="Pfam" id="PF13442">
    <property type="entry name" value="Cytochrome_CBB3"/>
    <property type="match status" value="1"/>
</dbReference>
<dbReference type="Gene3D" id="1.10.760.10">
    <property type="entry name" value="Cytochrome c-like domain"/>
    <property type="match status" value="2"/>
</dbReference>
<keyword evidence="2 4" id="KW-0479">Metal-binding</keyword>
<dbReference type="Pfam" id="PF00034">
    <property type="entry name" value="Cytochrom_C"/>
    <property type="match status" value="1"/>
</dbReference>
<dbReference type="PROSITE" id="PS51007">
    <property type="entry name" value="CYTC"/>
    <property type="match status" value="2"/>
</dbReference>
<feature type="domain" description="Cytochrome c" evidence="7">
    <location>
        <begin position="98"/>
        <end position="185"/>
    </location>
</feature>
<evidence type="ECO:0000256" key="6">
    <source>
        <dbReference type="SAM" id="SignalP"/>
    </source>
</evidence>
<keyword evidence="5" id="KW-0175">Coiled coil</keyword>
<keyword evidence="6" id="KW-0732">Signal</keyword>
<feature type="coiled-coil region" evidence="5">
    <location>
        <begin position="188"/>
        <end position="222"/>
    </location>
</feature>
<keyword evidence="1 4" id="KW-0349">Heme</keyword>
<dbReference type="GO" id="GO:0020037">
    <property type="term" value="F:heme binding"/>
    <property type="evidence" value="ECO:0007669"/>
    <property type="project" value="InterPro"/>
</dbReference>
<keyword evidence="9" id="KW-1185">Reference proteome</keyword>
<protein>
    <recommendedName>
        <fullName evidence="7">Cytochrome c domain-containing protein</fullName>
    </recommendedName>
</protein>
<dbReference type="EMBL" id="NSKE01000008">
    <property type="protein sequence ID" value="PAU93471.1"/>
    <property type="molecule type" value="Genomic_DNA"/>
</dbReference>
<name>A0A2A2G763_9BACT</name>
<evidence type="ECO:0000256" key="4">
    <source>
        <dbReference type="PROSITE-ProRule" id="PRU00433"/>
    </source>
</evidence>
<keyword evidence="3 4" id="KW-0408">Iron</keyword>
<dbReference type="PANTHER" id="PTHR40394">
    <property type="entry name" value="LIPOPROTEIN-RELATED"/>
    <property type="match status" value="1"/>
</dbReference>
<gene>
    <name evidence="8" type="ORF">CK503_12125</name>
</gene>
<evidence type="ECO:0000259" key="7">
    <source>
        <dbReference type="PROSITE" id="PS51007"/>
    </source>
</evidence>
<evidence type="ECO:0000313" key="9">
    <source>
        <dbReference type="Proteomes" id="UP000218831"/>
    </source>
</evidence>
<dbReference type="OrthoDB" id="9796771at2"/>
<dbReference type="InterPro" id="IPR036909">
    <property type="entry name" value="Cyt_c-like_dom_sf"/>
</dbReference>
<dbReference type="Proteomes" id="UP000218831">
    <property type="component" value="Unassembled WGS sequence"/>
</dbReference>
<feature type="chain" id="PRO_5012449079" description="Cytochrome c domain-containing protein" evidence="6">
    <location>
        <begin position="20"/>
        <end position="329"/>
    </location>
</feature>